<evidence type="ECO:0000313" key="1">
    <source>
        <dbReference type="EMBL" id="GIY76854.1"/>
    </source>
</evidence>
<dbReference type="AlphaFoldDB" id="A0AAV4W3S2"/>
<protein>
    <submittedName>
        <fullName evidence="1">Uncharacterized protein LOC103569155, partial</fullName>
    </submittedName>
</protein>
<accession>A0AAV4W3S2</accession>
<evidence type="ECO:0000313" key="2">
    <source>
        <dbReference type="Proteomes" id="UP001054837"/>
    </source>
</evidence>
<name>A0AAV4W3S2_9ARAC</name>
<organism evidence="1 2">
    <name type="scientific">Caerostris darwini</name>
    <dbReference type="NCBI Taxonomy" id="1538125"/>
    <lineage>
        <taxon>Eukaryota</taxon>
        <taxon>Metazoa</taxon>
        <taxon>Ecdysozoa</taxon>
        <taxon>Arthropoda</taxon>
        <taxon>Chelicerata</taxon>
        <taxon>Arachnida</taxon>
        <taxon>Araneae</taxon>
        <taxon>Araneomorphae</taxon>
        <taxon>Entelegynae</taxon>
        <taxon>Araneoidea</taxon>
        <taxon>Araneidae</taxon>
        <taxon>Caerostris</taxon>
    </lineage>
</organism>
<proteinExistence type="predicted"/>
<dbReference type="GO" id="GO:0071897">
    <property type="term" value="P:DNA biosynthetic process"/>
    <property type="evidence" value="ECO:0007669"/>
    <property type="project" value="UniProtKB-ARBA"/>
</dbReference>
<dbReference type="PANTHER" id="PTHR47331:SF1">
    <property type="entry name" value="GAG-LIKE PROTEIN"/>
    <property type="match status" value="1"/>
</dbReference>
<keyword evidence="2" id="KW-1185">Reference proteome</keyword>
<dbReference type="PANTHER" id="PTHR47331">
    <property type="entry name" value="PHD-TYPE DOMAIN-CONTAINING PROTEIN"/>
    <property type="match status" value="1"/>
</dbReference>
<dbReference type="InterPro" id="IPR043502">
    <property type="entry name" value="DNA/RNA_pol_sf"/>
</dbReference>
<dbReference type="Proteomes" id="UP001054837">
    <property type="component" value="Unassembled WGS sequence"/>
</dbReference>
<reference evidence="1 2" key="1">
    <citation type="submission" date="2021-06" db="EMBL/GenBank/DDBJ databases">
        <title>Caerostris darwini draft genome.</title>
        <authorList>
            <person name="Kono N."/>
            <person name="Arakawa K."/>
        </authorList>
    </citation>
    <scope>NUCLEOTIDE SEQUENCE [LARGE SCALE GENOMIC DNA]</scope>
</reference>
<comment type="caution">
    <text evidence="1">The sequence shown here is derived from an EMBL/GenBank/DDBJ whole genome shotgun (WGS) entry which is preliminary data.</text>
</comment>
<sequence>MHCLHQIGSRFTKNQALCNEYYKFMENYLKLGHMEVIPEKEIDVPANSSFHLPHHPVPNKKGDKFCVVLDGSVKFSTDVFLNDKLMVGPQLQTDLTTLLIRFRMQKIAMPADIEKVFRQIVLKNLDFQRVVFYGSPFKPIQDFRLTRIAYDNASASYIAMKYLQQLAIQEAQPFHWLLKHFSNTFM</sequence>
<dbReference type="SUPFAM" id="SSF56672">
    <property type="entry name" value="DNA/RNA polymerases"/>
    <property type="match status" value="1"/>
</dbReference>
<gene>
    <name evidence="1" type="ORF">CDAR_513101</name>
</gene>
<dbReference type="EMBL" id="BPLQ01014056">
    <property type="protein sequence ID" value="GIY76854.1"/>
    <property type="molecule type" value="Genomic_DNA"/>
</dbReference>